<sequence>MLSGNGRHRRPRQAPALVVAAGVTGSAIAIPLLGASGASAADGTTWDRVAECETGGSWSADTGNGYYGGLQLSQRDWEKYGGLTYAASADLASRSQQIAVAEKVLADQGVGAWATCGPLVGLDTDSASAQVDTGVAGDASSTPLPSRPDGSSELSHSLGLSHSSGRTHSGDDGADTSSGTKGSKDSKGTKDSKRTKGSSTSDSRTDSTKSAEADTSTPSAGSGASASPTPSSSAGSGDGSTPSPEPTQSSESGAFLPSSPSADVPSNTPSTSNLTDTGALSVGRHRGGSANEDLAGGRAGESAGRHASRDGATARAAVEGAYTVREGDSLWGIADSLGVQGGWSALYAGNKDSLGTDPDLIVPGQTLDIGVGQDAGQSPGRAGHQSGKRP</sequence>
<dbReference type="CDD" id="cd13925">
    <property type="entry name" value="RPF"/>
    <property type="match status" value="1"/>
</dbReference>
<comment type="similarity">
    <text evidence="1">Belongs to the transglycosylase family. Rpf subfamily.</text>
</comment>
<feature type="compositionally biased region" description="Polar residues" evidence="3">
    <location>
        <begin position="258"/>
        <end position="278"/>
    </location>
</feature>
<dbReference type="InterPro" id="IPR052196">
    <property type="entry name" value="Bact_Kbp"/>
</dbReference>
<evidence type="ECO:0000313" key="5">
    <source>
        <dbReference type="EMBL" id="MFB9466525.1"/>
    </source>
</evidence>
<evidence type="ECO:0000259" key="4">
    <source>
        <dbReference type="PROSITE" id="PS51782"/>
    </source>
</evidence>
<dbReference type="RefSeq" id="WP_381349481.1">
    <property type="nucleotide sequence ID" value="NZ_JBHMCY010000071.1"/>
</dbReference>
<feature type="compositionally biased region" description="Basic and acidic residues" evidence="3">
    <location>
        <begin position="203"/>
        <end position="212"/>
    </location>
</feature>
<evidence type="ECO:0000256" key="2">
    <source>
        <dbReference type="ARBA" id="ARBA00022801"/>
    </source>
</evidence>
<keyword evidence="6" id="KW-1185">Reference proteome</keyword>
<dbReference type="Pfam" id="PF01476">
    <property type="entry name" value="LysM"/>
    <property type="match status" value="1"/>
</dbReference>
<dbReference type="CDD" id="cd00118">
    <property type="entry name" value="LysM"/>
    <property type="match status" value="1"/>
</dbReference>
<comment type="caution">
    <text evidence="5">The sequence shown here is derived from an EMBL/GenBank/DDBJ whole genome shotgun (WGS) entry which is preliminary data.</text>
</comment>
<reference evidence="5 6" key="1">
    <citation type="submission" date="2024-09" db="EMBL/GenBank/DDBJ databases">
        <authorList>
            <person name="Sun Q."/>
            <person name="Mori K."/>
        </authorList>
    </citation>
    <scope>NUCLEOTIDE SEQUENCE [LARGE SCALE GENOMIC DNA]</scope>
    <source>
        <strain evidence="5 6">JCM 6917</strain>
    </source>
</reference>
<accession>A0ABV5N8E1</accession>
<feature type="region of interest" description="Disordered" evidence="3">
    <location>
        <begin position="132"/>
        <end position="315"/>
    </location>
</feature>
<dbReference type="PANTHER" id="PTHR34700:SF4">
    <property type="entry name" value="PHAGE-LIKE ELEMENT PBSX PROTEIN XKDP"/>
    <property type="match status" value="1"/>
</dbReference>
<organism evidence="5 6">
    <name type="scientific">Streptomyces cinereospinus</name>
    <dbReference type="NCBI Taxonomy" id="285561"/>
    <lineage>
        <taxon>Bacteria</taxon>
        <taxon>Bacillati</taxon>
        <taxon>Actinomycetota</taxon>
        <taxon>Actinomycetes</taxon>
        <taxon>Kitasatosporales</taxon>
        <taxon>Streptomycetaceae</taxon>
        <taxon>Streptomyces</taxon>
    </lineage>
</organism>
<dbReference type="InterPro" id="IPR018392">
    <property type="entry name" value="LysM"/>
</dbReference>
<proteinExistence type="inferred from homology"/>
<name>A0ABV5N8E1_9ACTN</name>
<dbReference type="PROSITE" id="PS51782">
    <property type="entry name" value="LYSM"/>
    <property type="match status" value="1"/>
</dbReference>
<protein>
    <submittedName>
        <fullName evidence="5">Transglycosylase family protein</fullName>
    </submittedName>
</protein>
<feature type="compositionally biased region" description="Low complexity" evidence="3">
    <location>
        <begin position="213"/>
        <end position="252"/>
    </location>
</feature>
<gene>
    <name evidence="5" type="ORF">ACFF45_28395</name>
</gene>
<evidence type="ECO:0000256" key="3">
    <source>
        <dbReference type="SAM" id="MobiDB-lite"/>
    </source>
</evidence>
<dbReference type="Proteomes" id="UP001589709">
    <property type="component" value="Unassembled WGS sequence"/>
</dbReference>
<dbReference type="InterPro" id="IPR023346">
    <property type="entry name" value="Lysozyme-like_dom_sf"/>
</dbReference>
<feature type="region of interest" description="Disordered" evidence="3">
    <location>
        <begin position="358"/>
        <end position="390"/>
    </location>
</feature>
<feature type="compositionally biased region" description="Low complexity" evidence="3">
    <location>
        <begin position="151"/>
        <end position="167"/>
    </location>
</feature>
<dbReference type="Pfam" id="PF06737">
    <property type="entry name" value="Transglycosylas"/>
    <property type="match status" value="1"/>
</dbReference>
<feature type="compositionally biased region" description="Basic and acidic residues" evidence="3">
    <location>
        <begin position="182"/>
        <end position="194"/>
    </location>
</feature>
<dbReference type="InterPro" id="IPR036779">
    <property type="entry name" value="LysM_dom_sf"/>
</dbReference>
<dbReference type="SUPFAM" id="SSF54106">
    <property type="entry name" value="LysM domain"/>
    <property type="match status" value="1"/>
</dbReference>
<evidence type="ECO:0000256" key="1">
    <source>
        <dbReference type="ARBA" id="ARBA00010830"/>
    </source>
</evidence>
<dbReference type="Gene3D" id="3.10.350.10">
    <property type="entry name" value="LysM domain"/>
    <property type="match status" value="1"/>
</dbReference>
<dbReference type="SMART" id="SM00257">
    <property type="entry name" value="LysM"/>
    <property type="match status" value="1"/>
</dbReference>
<evidence type="ECO:0000313" key="6">
    <source>
        <dbReference type="Proteomes" id="UP001589709"/>
    </source>
</evidence>
<dbReference type="Gene3D" id="1.10.530.10">
    <property type="match status" value="1"/>
</dbReference>
<keyword evidence="2" id="KW-0378">Hydrolase</keyword>
<feature type="domain" description="LysM" evidence="4">
    <location>
        <begin position="320"/>
        <end position="369"/>
    </location>
</feature>
<dbReference type="PANTHER" id="PTHR34700">
    <property type="entry name" value="POTASSIUM BINDING PROTEIN KBP"/>
    <property type="match status" value="1"/>
</dbReference>
<dbReference type="InterPro" id="IPR010618">
    <property type="entry name" value="RPF"/>
</dbReference>
<dbReference type="EMBL" id="JBHMCY010000071">
    <property type="protein sequence ID" value="MFB9466525.1"/>
    <property type="molecule type" value="Genomic_DNA"/>
</dbReference>
<dbReference type="SUPFAM" id="SSF53955">
    <property type="entry name" value="Lysozyme-like"/>
    <property type="match status" value="1"/>
</dbReference>